<keyword evidence="3" id="KW-1185">Reference proteome</keyword>
<feature type="compositionally biased region" description="Low complexity" evidence="1">
    <location>
        <begin position="319"/>
        <end position="332"/>
    </location>
</feature>
<feature type="region of interest" description="Disordered" evidence="1">
    <location>
        <begin position="296"/>
        <end position="346"/>
    </location>
</feature>
<feature type="compositionally biased region" description="Polar residues" evidence="1">
    <location>
        <begin position="337"/>
        <end position="346"/>
    </location>
</feature>
<evidence type="ECO:0000256" key="1">
    <source>
        <dbReference type="SAM" id="MobiDB-lite"/>
    </source>
</evidence>
<comment type="caution">
    <text evidence="2">The sequence shown here is derived from an EMBL/GenBank/DDBJ whole genome shotgun (WGS) entry which is preliminary data.</text>
</comment>
<protein>
    <submittedName>
        <fullName evidence="2">Uncharacterized protein</fullName>
    </submittedName>
</protein>
<accession>A0A1R1PIX4</accession>
<dbReference type="EMBL" id="LSSK01001030">
    <property type="protein sequence ID" value="OMH80931.1"/>
    <property type="molecule type" value="Genomic_DNA"/>
</dbReference>
<sequence>MASMWPRIACCTRKYRGTKSVLVTVAANDGAVESSPPPQASCSFFSIKNCGQCAVPRRNTHVSCMWNVFASTCQSSPNTSSIPIPCVSNARFISSPRFRSSFSSFVPSPTSPGCLSTPNSVSTITAALLTLRLSSFSSIASCTSRNCARIHWCCLSRKYPTGSPDTAPSSYRYLITDSCSSIVLYVCPKCEYNSPCSSSTLRCTSVHTLSTILSSAVVCRNSVPVSSPLCFSCFSNILPFLYSRTASSNFPCLVISINVYGKLKKNLYLPTILSVLRIFSACVRRAIIGFFSSSSTAPPLPSGSAFSPPIPTPTPPTPSSSSSSPSSFSLSPGISRQVVTLNDSKP</sequence>
<dbReference type="AlphaFoldDB" id="A0A1R1PIX4"/>
<proteinExistence type="predicted"/>
<evidence type="ECO:0000313" key="2">
    <source>
        <dbReference type="EMBL" id="OMH80931.1"/>
    </source>
</evidence>
<organism evidence="2 3">
    <name type="scientific">Zancudomyces culisetae</name>
    <name type="common">Gut fungus</name>
    <name type="synonym">Smittium culisetae</name>
    <dbReference type="NCBI Taxonomy" id="1213189"/>
    <lineage>
        <taxon>Eukaryota</taxon>
        <taxon>Fungi</taxon>
        <taxon>Fungi incertae sedis</taxon>
        <taxon>Zoopagomycota</taxon>
        <taxon>Kickxellomycotina</taxon>
        <taxon>Harpellomycetes</taxon>
        <taxon>Harpellales</taxon>
        <taxon>Legeriomycetaceae</taxon>
        <taxon>Zancudomyces</taxon>
    </lineage>
</organism>
<dbReference type="Proteomes" id="UP000188320">
    <property type="component" value="Unassembled WGS sequence"/>
</dbReference>
<name>A0A1R1PIX4_ZANCU</name>
<gene>
    <name evidence="2" type="ORF">AX774_g5619</name>
</gene>
<reference evidence="3" key="1">
    <citation type="submission" date="2017-01" db="EMBL/GenBank/DDBJ databases">
        <authorList>
            <person name="Wang Y."/>
            <person name="White M."/>
            <person name="Kvist S."/>
            <person name="Moncalvo J.-M."/>
        </authorList>
    </citation>
    <scope>NUCLEOTIDE SEQUENCE [LARGE SCALE GENOMIC DNA]</scope>
    <source>
        <strain evidence="3">COL-18-3</strain>
    </source>
</reference>
<evidence type="ECO:0000313" key="3">
    <source>
        <dbReference type="Proteomes" id="UP000188320"/>
    </source>
</evidence>
<feature type="compositionally biased region" description="Pro residues" evidence="1">
    <location>
        <begin position="308"/>
        <end position="318"/>
    </location>
</feature>